<dbReference type="EMBL" id="WRXO01000013">
    <property type="protein sequence ID" value="MVT44908.1"/>
    <property type="molecule type" value="Genomic_DNA"/>
</dbReference>
<organism evidence="2 3">
    <name type="scientific">Chitinophaga oryziterrae</name>
    <dbReference type="NCBI Taxonomy" id="1031224"/>
    <lineage>
        <taxon>Bacteria</taxon>
        <taxon>Pseudomonadati</taxon>
        <taxon>Bacteroidota</taxon>
        <taxon>Chitinophagia</taxon>
        <taxon>Chitinophagales</taxon>
        <taxon>Chitinophagaceae</taxon>
        <taxon>Chitinophaga</taxon>
    </lineage>
</organism>
<keyword evidence="3" id="KW-1185">Reference proteome</keyword>
<dbReference type="InterPro" id="IPR025667">
    <property type="entry name" value="SprB_repeat"/>
</dbReference>
<comment type="caution">
    <text evidence="2">The sequence shown here is derived from an EMBL/GenBank/DDBJ whole genome shotgun (WGS) entry which is preliminary data.</text>
</comment>
<proteinExistence type="predicted"/>
<dbReference type="OrthoDB" id="603322at2"/>
<evidence type="ECO:0000256" key="1">
    <source>
        <dbReference type="SAM" id="SignalP"/>
    </source>
</evidence>
<feature type="chain" id="PRO_5026885408" evidence="1">
    <location>
        <begin position="19"/>
        <end position="888"/>
    </location>
</feature>
<dbReference type="RefSeq" id="WP_157303694.1">
    <property type="nucleotide sequence ID" value="NZ_BAAAZB010000005.1"/>
</dbReference>
<evidence type="ECO:0000313" key="2">
    <source>
        <dbReference type="EMBL" id="MVT44908.1"/>
    </source>
</evidence>
<dbReference type="Pfam" id="PF13585">
    <property type="entry name" value="CHU_C"/>
    <property type="match status" value="1"/>
</dbReference>
<evidence type="ECO:0000313" key="3">
    <source>
        <dbReference type="Proteomes" id="UP000468388"/>
    </source>
</evidence>
<keyword evidence="1" id="KW-0732">Signal</keyword>
<dbReference type="Proteomes" id="UP000468388">
    <property type="component" value="Unassembled WGS sequence"/>
</dbReference>
<dbReference type="NCBIfam" id="TIGR04131">
    <property type="entry name" value="Bac_Flav_CTERM"/>
    <property type="match status" value="1"/>
</dbReference>
<gene>
    <name evidence="2" type="ORF">GO495_30230</name>
</gene>
<name>A0A6N8JL12_9BACT</name>
<accession>A0A6N8JL12</accession>
<sequence length="888" mass="95083">MKLFLTIPLLLCYTICYARQAGFITPDTICVNTPVTVNNTSVAGSKFYWSFCGSNNFSLPQATNLGLMGNVFSIPVFSETVKDGNNYYTFVINNGNGGLVRLSYGNSLLNTPVVQDFGSFGGVIRGTAEGIQVVKDAVGWRVIIVGGNDPDPANVYIVKVDFGNSLDNMSPVAVNWGNLGMLSYPTDLYIFRENNAYYGFTVNAQSNTITRFSFGTDFNNPPAATNLGNLGSLDWPTGVYAIKIDGEWHVFVCNTNSNTITRFDFGASLLNVPVAVNLGNPDNKLNHPRDLMIINDCGNLIGLMANGDGDDILRLAFDGNAITGAISATSYGNIGNLNYPHSLSSLIREGDDLYTIVTNAFNGTITRIKFSGCTNGSIPSSVLQQPPAFTYTTPGTYNVKMMMDEGLGTQESVCRDIVVMPPLTADLGPDIKVCDGATVTLDAGVDDTRYLWSDNSTAQQLVVNTSGHYQVTKSNGGCTAVDDVNVTISSSMQLSAINAAYACGDLTGKLSAVITGGTGPYEYFLNTVDMGTTPTFDQLTPGTYTIDVTDAAGCRATARADIDLDAVVPVSGSVSSVPPSCDGKEDGTITLSILQGAAPLEYAIKGQPFQPDPVFSGIQSGTYTLYARNAACIDSFEVTLPAPVVTLNTRGTDATCDLADGRLDMDVSGGTPPYTFYSNGTLVSASLNNLSPGDYLITAVDSKGCSSPSNLTTINNITIPRILILNKDMNINIGQTVQLQAINGVDYEWTPAEGLSCTNCAAPVAQPLETTTYIVKTITGKNCIAADTVRIALSHSQYLYIPSAFTPNHDGMNDYFKVKSFGIGRFRMSIYNRWGVLIYSSNNPENGWDGSFKNKLQSSGTYVYMIEYAYYGQDDQPLLQKGVLTLVN</sequence>
<dbReference type="AlphaFoldDB" id="A0A6N8JL12"/>
<dbReference type="SUPFAM" id="SSF101898">
    <property type="entry name" value="NHL repeat"/>
    <property type="match status" value="1"/>
</dbReference>
<dbReference type="Pfam" id="PF13573">
    <property type="entry name" value="SprB"/>
    <property type="match status" value="1"/>
</dbReference>
<dbReference type="InterPro" id="IPR026341">
    <property type="entry name" value="T9SS_type_B"/>
</dbReference>
<feature type="signal peptide" evidence="1">
    <location>
        <begin position="1"/>
        <end position="18"/>
    </location>
</feature>
<reference evidence="2 3" key="1">
    <citation type="submission" date="2019-12" db="EMBL/GenBank/DDBJ databases">
        <title>The draft genomic sequence of strain Chitinophaga oryziterrae JCM 16595.</title>
        <authorList>
            <person name="Zhang X."/>
        </authorList>
    </citation>
    <scope>NUCLEOTIDE SEQUENCE [LARGE SCALE GENOMIC DNA]</scope>
    <source>
        <strain evidence="2 3">JCM 16595</strain>
    </source>
</reference>
<protein>
    <submittedName>
        <fullName evidence="2">T9SS type B sorting domain-containing protein</fullName>
    </submittedName>
</protein>